<dbReference type="Gene3D" id="3.20.20.150">
    <property type="entry name" value="Divalent-metal-dependent TIM barrel enzymes"/>
    <property type="match status" value="1"/>
</dbReference>
<dbReference type="SUPFAM" id="SSF51658">
    <property type="entry name" value="Xylose isomerase-like"/>
    <property type="match status" value="1"/>
</dbReference>
<dbReference type="EMBL" id="FMZX01000019">
    <property type="protein sequence ID" value="SDE12026.1"/>
    <property type="molecule type" value="Genomic_DNA"/>
</dbReference>
<dbReference type="PANTHER" id="PTHR12110:SF21">
    <property type="entry name" value="XYLOSE ISOMERASE-LIKE TIM BARREL DOMAIN-CONTAINING PROTEIN"/>
    <property type="match status" value="1"/>
</dbReference>
<dbReference type="InterPro" id="IPR036237">
    <property type="entry name" value="Xyl_isomerase-like_sf"/>
</dbReference>
<dbReference type="Proteomes" id="UP000198925">
    <property type="component" value="Unassembled WGS sequence"/>
</dbReference>
<dbReference type="InterPro" id="IPR050312">
    <property type="entry name" value="IolE/XylAMocC-like"/>
</dbReference>
<evidence type="ECO:0000313" key="3">
    <source>
        <dbReference type="Proteomes" id="UP000198925"/>
    </source>
</evidence>
<evidence type="ECO:0000313" key="2">
    <source>
        <dbReference type="EMBL" id="SDE12026.1"/>
    </source>
</evidence>
<dbReference type="RefSeq" id="WP_090664689.1">
    <property type="nucleotide sequence ID" value="NZ_FMZX01000019.1"/>
</dbReference>
<organism evidence="2 3">
    <name type="scientific">Belnapia rosea</name>
    <dbReference type="NCBI Taxonomy" id="938405"/>
    <lineage>
        <taxon>Bacteria</taxon>
        <taxon>Pseudomonadati</taxon>
        <taxon>Pseudomonadota</taxon>
        <taxon>Alphaproteobacteria</taxon>
        <taxon>Acetobacterales</taxon>
        <taxon>Roseomonadaceae</taxon>
        <taxon>Belnapia</taxon>
    </lineage>
</organism>
<protein>
    <submittedName>
        <fullName evidence="2">Sugar phosphate isomerase/epimerase</fullName>
    </submittedName>
</protein>
<dbReference type="PANTHER" id="PTHR12110">
    <property type="entry name" value="HYDROXYPYRUVATE ISOMERASE"/>
    <property type="match status" value="1"/>
</dbReference>
<dbReference type="AlphaFoldDB" id="A0A1G7ADT2"/>
<accession>A0A1G7ADT2</accession>
<dbReference type="STRING" id="938405.SAMN02927895_03518"/>
<name>A0A1G7ADT2_9PROT</name>
<proteinExistence type="predicted"/>
<keyword evidence="2" id="KW-0413">Isomerase</keyword>
<dbReference type="InterPro" id="IPR013022">
    <property type="entry name" value="Xyl_isomerase-like_TIM-brl"/>
</dbReference>
<dbReference type="GO" id="GO:0016853">
    <property type="term" value="F:isomerase activity"/>
    <property type="evidence" value="ECO:0007669"/>
    <property type="project" value="UniProtKB-KW"/>
</dbReference>
<feature type="domain" description="Xylose isomerase-like TIM barrel" evidence="1">
    <location>
        <begin position="20"/>
        <end position="253"/>
    </location>
</feature>
<evidence type="ECO:0000259" key="1">
    <source>
        <dbReference type="Pfam" id="PF01261"/>
    </source>
</evidence>
<keyword evidence="3" id="KW-1185">Reference proteome</keyword>
<reference evidence="2 3" key="1">
    <citation type="submission" date="2016-10" db="EMBL/GenBank/DDBJ databases">
        <authorList>
            <person name="de Groot N.N."/>
        </authorList>
    </citation>
    <scope>NUCLEOTIDE SEQUENCE [LARGE SCALE GENOMIC DNA]</scope>
    <source>
        <strain evidence="2 3">CPCC 100156</strain>
    </source>
</reference>
<dbReference type="Pfam" id="PF01261">
    <property type="entry name" value="AP_endonuc_2"/>
    <property type="match status" value="1"/>
</dbReference>
<gene>
    <name evidence="2" type="ORF">SAMN04487779_101930</name>
</gene>
<sequence>MRLALCNEVLRALPFGAQCDMAASLGYAGLEIAPFTLDAEAPHRLPATQRLALRRAAAEAGIAISGLHWLLVAPAGLSITTADPAIRARTLDVIERLIGLAADLGAGLLVHGSPAQRQVVATGDAARAEECVARIASWAAASGVTYCLEPLAARETNWATTVAEAVAIVERIGSPALRTMLDVSAAGNGEAEPAAALLERWLPSGLIAHIHLNDRNRRAPGQGEDRFAPILAALHRHDYAGWCGVEPFDYRPDGPGCAAFAAGYLRGVLESLA</sequence>